<keyword evidence="2" id="KW-0813">Transport</keyword>
<dbReference type="InterPro" id="IPR006059">
    <property type="entry name" value="SBP"/>
</dbReference>
<evidence type="ECO:0000256" key="3">
    <source>
        <dbReference type="ARBA" id="ARBA00022729"/>
    </source>
</evidence>
<evidence type="ECO:0000256" key="1">
    <source>
        <dbReference type="ARBA" id="ARBA00008520"/>
    </source>
</evidence>
<accession>A0A849A7T8</accession>
<gene>
    <name evidence="4" type="ORF">HKD39_10240</name>
</gene>
<evidence type="ECO:0000313" key="4">
    <source>
        <dbReference type="EMBL" id="NNG36087.1"/>
    </source>
</evidence>
<dbReference type="Gene3D" id="3.40.190.10">
    <property type="entry name" value="Periplasmic binding protein-like II"/>
    <property type="match status" value="1"/>
</dbReference>
<dbReference type="PANTHER" id="PTHR30061">
    <property type="entry name" value="MALTOSE-BINDING PERIPLASMIC PROTEIN"/>
    <property type="match status" value="1"/>
</dbReference>
<name>A0A849A7T8_9ACTN</name>
<reference evidence="4 5" key="1">
    <citation type="submission" date="2020-05" db="EMBL/GenBank/DDBJ databases">
        <title>Nakamurella sp. DB0629 isolated from air conditioner.</title>
        <authorList>
            <person name="Kim D.H."/>
            <person name="Kim D.-U."/>
        </authorList>
    </citation>
    <scope>NUCLEOTIDE SEQUENCE [LARGE SCALE GENOMIC DNA]</scope>
    <source>
        <strain evidence="4 5">DB0629</strain>
    </source>
</reference>
<dbReference type="GO" id="GO:0055052">
    <property type="term" value="C:ATP-binding cassette (ABC) transporter complex, substrate-binding subunit-containing"/>
    <property type="evidence" value="ECO:0007669"/>
    <property type="project" value="TreeGrafter"/>
</dbReference>
<dbReference type="SUPFAM" id="SSF53850">
    <property type="entry name" value="Periplasmic binding protein-like II"/>
    <property type="match status" value="1"/>
</dbReference>
<comment type="caution">
    <text evidence="4">The sequence shown here is derived from an EMBL/GenBank/DDBJ whole genome shotgun (WGS) entry which is preliminary data.</text>
</comment>
<keyword evidence="3" id="KW-0732">Signal</keyword>
<organism evidence="4 5">
    <name type="scientific">Nakamurella aerolata</name>
    <dbReference type="NCBI Taxonomy" id="1656892"/>
    <lineage>
        <taxon>Bacteria</taxon>
        <taxon>Bacillati</taxon>
        <taxon>Actinomycetota</taxon>
        <taxon>Actinomycetes</taxon>
        <taxon>Nakamurellales</taxon>
        <taxon>Nakamurellaceae</taxon>
        <taxon>Nakamurella</taxon>
    </lineage>
</organism>
<dbReference type="GO" id="GO:1901982">
    <property type="term" value="F:maltose binding"/>
    <property type="evidence" value="ECO:0007669"/>
    <property type="project" value="TreeGrafter"/>
</dbReference>
<dbReference type="GO" id="GO:0042956">
    <property type="term" value="P:maltodextrin transmembrane transport"/>
    <property type="evidence" value="ECO:0007669"/>
    <property type="project" value="TreeGrafter"/>
</dbReference>
<sequence length="417" mass="45593">MKGTAAAGATTISFWQTKFEDYQQKWFADQIAKYNSSQNKVFVKYTVVPGDVFETKLKAAQQAGTQPDVATTNYGSISDGVAQGKFAELDGKIPAEAFADIKDNVKDFVKVGDKNYAYPMLVEPSTVLYYRADLAKAAGLDPEKPPTTWDELIDWSAKLTKGKVKGMTIASTKADLSWSSWGLQYNACGRLPISDDWSKAEATSECYTKLLQLYQTLFQKKYMPQTPKVGYPDAAPYVNGEVAMMANGSWAVGQLKDAKKPELLKNTRVAAFPSVDGDPKKPTATLGGWTLTVDSKSKNQDGAADFINWLLASDPQRMAEFFKLSGYSKFTVRTSVDKALASTPEATNDPFMKIINDQVVQFGKQEPGYPLDISNAFADAIESSMKGKADIKASLEAANAKIERTIQQQRLAGKGNG</sequence>
<comment type="similarity">
    <text evidence="1">Belongs to the bacterial solute-binding protein 1 family.</text>
</comment>
<evidence type="ECO:0000313" key="5">
    <source>
        <dbReference type="Proteomes" id="UP000562984"/>
    </source>
</evidence>
<protein>
    <submittedName>
        <fullName evidence="4">Extracellular solute-binding protein</fullName>
    </submittedName>
</protein>
<dbReference type="Pfam" id="PF13416">
    <property type="entry name" value="SBP_bac_8"/>
    <property type="match status" value="1"/>
</dbReference>
<dbReference type="Proteomes" id="UP000562984">
    <property type="component" value="Unassembled WGS sequence"/>
</dbReference>
<keyword evidence="5" id="KW-1185">Reference proteome</keyword>
<dbReference type="PANTHER" id="PTHR30061:SF50">
    <property type="entry name" value="MALTOSE_MALTODEXTRIN-BINDING PERIPLASMIC PROTEIN"/>
    <property type="match status" value="1"/>
</dbReference>
<evidence type="ECO:0000256" key="2">
    <source>
        <dbReference type="ARBA" id="ARBA00022448"/>
    </source>
</evidence>
<dbReference type="EMBL" id="JABEND010000005">
    <property type="protein sequence ID" value="NNG36087.1"/>
    <property type="molecule type" value="Genomic_DNA"/>
</dbReference>
<dbReference type="GO" id="GO:0015768">
    <property type="term" value="P:maltose transport"/>
    <property type="evidence" value="ECO:0007669"/>
    <property type="project" value="TreeGrafter"/>
</dbReference>
<dbReference type="AlphaFoldDB" id="A0A849A7T8"/>
<proteinExistence type="inferred from homology"/>